<dbReference type="PANTHER" id="PTHR33542:SF5">
    <property type="entry name" value="FERROCHELATASE CHE1"/>
    <property type="match status" value="1"/>
</dbReference>
<evidence type="ECO:0000256" key="1">
    <source>
        <dbReference type="ARBA" id="ARBA00022723"/>
    </source>
</evidence>
<dbReference type="SUPFAM" id="SSF53800">
    <property type="entry name" value="Chelatase"/>
    <property type="match status" value="2"/>
</dbReference>
<keyword evidence="2" id="KW-0456">Lyase</keyword>
<proteinExistence type="predicted"/>
<dbReference type="InterPro" id="IPR050963">
    <property type="entry name" value="Sirohydro_Cobaltochel/CbiX"/>
</dbReference>
<dbReference type="InterPro" id="IPR002762">
    <property type="entry name" value="CbiX-like"/>
</dbReference>
<keyword evidence="5" id="KW-1185">Reference proteome</keyword>
<accession>A0ABQ6YJY5</accession>
<dbReference type="RefSeq" id="WP_084458546.1">
    <property type="nucleotide sequence ID" value="NZ_VMSD01000006.1"/>
</dbReference>
<comment type="caution">
    <text evidence="4">The sequence shown here is derived from an EMBL/GenBank/DDBJ whole genome shotgun (WGS) entry which is preliminary data.</text>
</comment>
<reference evidence="4 5" key="1">
    <citation type="submission" date="2019-07" db="EMBL/GenBank/DDBJ databases">
        <title>Genomic Encyclopedia of Type Strains, Phase IV (KMG-IV): sequencing the most valuable type-strain genomes for metagenomic binning, comparative biology and taxonomic classification.</title>
        <authorList>
            <person name="Goeker M."/>
        </authorList>
    </citation>
    <scope>NUCLEOTIDE SEQUENCE [LARGE SCALE GENOMIC DNA]</scope>
    <source>
        <strain evidence="4 5">DSM 44831</strain>
    </source>
</reference>
<evidence type="ECO:0000313" key="5">
    <source>
        <dbReference type="Proteomes" id="UP000798951"/>
    </source>
</evidence>
<feature type="region of interest" description="Disordered" evidence="3">
    <location>
        <begin position="1"/>
        <end position="21"/>
    </location>
</feature>
<evidence type="ECO:0000313" key="4">
    <source>
        <dbReference type="EMBL" id="KAF0845809.1"/>
    </source>
</evidence>
<dbReference type="CDD" id="cd03414">
    <property type="entry name" value="CbiX_SirB_C"/>
    <property type="match status" value="1"/>
</dbReference>
<dbReference type="Gene3D" id="3.40.50.1400">
    <property type="match status" value="2"/>
</dbReference>
<protein>
    <submittedName>
        <fullName evidence="4">CbiX protein</fullName>
    </submittedName>
</protein>
<evidence type="ECO:0000256" key="3">
    <source>
        <dbReference type="SAM" id="MobiDB-lite"/>
    </source>
</evidence>
<dbReference type="CDD" id="cd03416">
    <property type="entry name" value="CbiX_SirB_N"/>
    <property type="match status" value="1"/>
</dbReference>
<keyword evidence="1" id="KW-0479">Metal-binding</keyword>
<sequence>MTRLLAPSRGTSPVPRRGGGPALIAVAHGSRDPRSAATMAAAVADIAAARPDLTVRLAFLDLSAPSVDQVVDDLAARGHTDAIVVPLLLGSAFHARVDLPALLDQARHRHPQLQLTQADVLGADPRLIAALHDRVIEAFADLPGSATPAGVVSAAAGKTMNAVGPTGPTTPAGAATPVSVGAPAGAATASGAITPTNAATSTSLGAPANVGTSATAETSATAGGASSWALSGTVSRAVALNTPGRGIEALGIVVAAVGSRSADANLRTAAVARRLSESTGLRTEICFATVEPGISAAVERLRARGARRVVVAPWFLAPGLLTDRLHAAAPDIVHADIIGAHPALTDVVWARYDSATAPELELSA</sequence>
<dbReference type="PANTHER" id="PTHR33542">
    <property type="entry name" value="SIROHYDROCHLORIN FERROCHELATASE, CHLOROPLASTIC"/>
    <property type="match status" value="1"/>
</dbReference>
<gene>
    <name evidence="4" type="ORF">FNL39_106198</name>
</gene>
<name>A0ABQ6YJY5_9NOCA</name>
<dbReference type="Pfam" id="PF01903">
    <property type="entry name" value="CbiX"/>
    <property type="match status" value="2"/>
</dbReference>
<dbReference type="Proteomes" id="UP000798951">
    <property type="component" value="Unassembled WGS sequence"/>
</dbReference>
<dbReference type="EMBL" id="VMSD01000006">
    <property type="protein sequence ID" value="KAF0845809.1"/>
    <property type="molecule type" value="Genomic_DNA"/>
</dbReference>
<evidence type="ECO:0000256" key="2">
    <source>
        <dbReference type="ARBA" id="ARBA00023239"/>
    </source>
</evidence>
<organism evidence="4 5">
    <name type="scientific">Nocardia caishijiensis</name>
    <dbReference type="NCBI Taxonomy" id="184756"/>
    <lineage>
        <taxon>Bacteria</taxon>
        <taxon>Bacillati</taxon>
        <taxon>Actinomycetota</taxon>
        <taxon>Actinomycetes</taxon>
        <taxon>Mycobacteriales</taxon>
        <taxon>Nocardiaceae</taxon>
        <taxon>Nocardia</taxon>
    </lineage>
</organism>